<keyword evidence="4 7" id="KW-1133">Transmembrane helix</keyword>
<dbReference type="GO" id="GO:0022857">
    <property type="term" value="F:transmembrane transporter activity"/>
    <property type="evidence" value="ECO:0007669"/>
    <property type="project" value="TreeGrafter"/>
</dbReference>
<dbReference type="Pfam" id="PF02687">
    <property type="entry name" value="FtsX"/>
    <property type="match status" value="1"/>
</dbReference>
<dbReference type="PANTHER" id="PTHR30572">
    <property type="entry name" value="MEMBRANE COMPONENT OF TRANSPORTER-RELATED"/>
    <property type="match status" value="1"/>
</dbReference>
<evidence type="ECO:0000256" key="3">
    <source>
        <dbReference type="ARBA" id="ARBA00022692"/>
    </source>
</evidence>
<dbReference type="InterPro" id="IPR003838">
    <property type="entry name" value="ABC3_permease_C"/>
</dbReference>
<keyword evidence="5 7" id="KW-0472">Membrane</keyword>
<keyword evidence="2" id="KW-1003">Cell membrane</keyword>
<evidence type="ECO:0000256" key="6">
    <source>
        <dbReference type="ARBA" id="ARBA00038076"/>
    </source>
</evidence>
<accession>A0A382UQX3</accession>
<feature type="domain" description="ABC3 transporter permease C-terminal" evidence="8">
    <location>
        <begin position="2"/>
        <end position="115"/>
    </location>
</feature>
<proteinExistence type="inferred from homology"/>
<sequence length="122" mass="12757">GIASVSLIVAGVLIMNVMLVAVSQRTEEIGLLKALGAKPRQITTLFLTEAGFLSISGAVAGVMFGYMTVFILRRIFPTLDFAPPLWAVGAAFAVAMVSGLLFGILPARRAARLEPVAALAGR</sequence>
<evidence type="ECO:0000256" key="2">
    <source>
        <dbReference type="ARBA" id="ARBA00022475"/>
    </source>
</evidence>
<comment type="similarity">
    <text evidence="6">Belongs to the ABC-4 integral membrane protein family.</text>
</comment>
<gene>
    <name evidence="9" type="ORF">METZ01_LOCUS389508</name>
</gene>
<evidence type="ECO:0000313" key="9">
    <source>
        <dbReference type="EMBL" id="SVD36654.1"/>
    </source>
</evidence>
<evidence type="ECO:0000256" key="7">
    <source>
        <dbReference type="SAM" id="Phobius"/>
    </source>
</evidence>
<dbReference type="InterPro" id="IPR050250">
    <property type="entry name" value="Macrolide_Exporter_MacB"/>
</dbReference>
<evidence type="ECO:0000256" key="4">
    <source>
        <dbReference type="ARBA" id="ARBA00022989"/>
    </source>
</evidence>
<evidence type="ECO:0000256" key="1">
    <source>
        <dbReference type="ARBA" id="ARBA00004651"/>
    </source>
</evidence>
<dbReference type="GO" id="GO:0005886">
    <property type="term" value="C:plasma membrane"/>
    <property type="evidence" value="ECO:0007669"/>
    <property type="project" value="UniProtKB-SubCell"/>
</dbReference>
<evidence type="ECO:0000259" key="8">
    <source>
        <dbReference type="Pfam" id="PF02687"/>
    </source>
</evidence>
<comment type="subcellular location">
    <subcellularLocation>
        <location evidence="1">Cell membrane</location>
        <topology evidence="1">Multi-pass membrane protein</topology>
    </subcellularLocation>
</comment>
<keyword evidence="3 7" id="KW-0812">Transmembrane</keyword>
<feature type="transmembrane region" description="Helical" evidence="7">
    <location>
        <begin position="44"/>
        <end position="72"/>
    </location>
</feature>
<dbReference type="PANTHER" id="PTHR30572:SF4">
    <property type="entry name" value="ABC TRANSPORTER PERMEASE YTRF"/>
    <property type="match status" value="1"/>
</dbReference>
<feature type="transmembrane region" description="Helical" evidence="7">
    <location>
        <begin position="6"/>
        <end position="23"/>
    </location>
</feature>
<dbReference type="AlphaFoldDB" id="A0A382UQX3"/>
<reference evidence="9" key="1">
    <citation type="submission" date="2018-05" db="EMBL/GenBank/DDBJ databases">
        <authorList>
            <person name="Lanie J.A."/>
            <person name="Ng W.-L."/>
            <person name="Kazmierczak K.M."/>
            <person name="Andrzejewski T.M."/>
            <person name="Davidsen T.M."/>
            <person name="Wayne K.J."/>
            <person name="Tettelin H."/>
            <person name="Glass J.I."/>
            <person name="Rusch D."/>
            <person name="Podicherti R."/>
            <person name="Tsui H.-C.T."/>
            <person name="Winkler M.E."/>
        </authorList>
    </citation>
    <scope>NUCLEOTIDE SEQUENCE</scope>
</reference>
<dbReference type="EMBL" id="UINC01146113">
    <property type="protein sequence ID" value="SVD36654.1"/>
    <property type="molecule type" value="Genomic_DNA"/>
</dbReference>
<name>A0A382UQX3_9ZZZZ</name>
<protein>
    <recommendedName>
        <fullName evidence="8">ABC3 transporter permease C-terminal domain-containing protein</fullName>
    </recommendedName>
</protein>
<organism evidence="9">
    <name type="scientific">marine metagenome</name>
    <dbReference type="NCBI Taxonomy" id="408172"/>
    <lineage>
        <taxon>unclassified sequences</taxon>
        <taxon>metagenomes</taxon>
        <taxon>ecological metagenomes</taxon>
    </lineage>
</organism>
<evidence type="ECO:0000256" key="5">
    <source>
        <dbReference type="ARBA" id="ARBA00023136"/>
    </source>
</evidence>
<feature type="non-terminal residue" evidence="9">
    <location>
        <position position="1"/>
    </location>
</feature>
<feature type="transmembrane region" description="Helical" evidence="7">
    <location>
        <begin position="84"/>
        <end position="105"/>
    </location>
</feature>